<comment type="caution">
    <text evidence="3">The sequence shown here is derived from an EMBL/GenBank/DDBJ whole genome shotgun (WGS) entry which is preliminary data.</text>
</comment>
<keyword evidence="3" id="KW-0378">Hydrolase</keyword>
<evidence type="ECO:0000259" key="1">
    <source>
        <dbReference type="Pfam" id="PF00144"/>
    </source>
</evidence>
<accession>A0A3A3Z3E9</accession>
<evidence type="ECO:0000313" key="3">
    <source>
        <dbReference type="EMBL" id="RJK97234.1"/>
    </source>
</evidence>
<dbReference type="OrthoDB" id="3863176at2"/>
<name>A0A3A3Z3E9_9ACTN</name>
<dbReference type="AlphaFoldDB" id="A0A3A3Z3E9"/>
<dbReference type="InterPro" id="IPR001466">
    <property type="entry name" value="Beta-lactam-related"/>
</dbReference>
<gene>
    <name evidence="3" type="ORF">D5H78_07405</name>
</gene>
<organism evidence="3 4">
    <name type="scientific">Vallicoccus soli</name>
    <dbReference type="NCBI Taxonomy" id="2339232"/>
    <lineage>
        <taxon>Bacteria</taxon>
        <taxon>Bacillati</taxon>
        <taxon>Actinomycetota</taxon>
        <taxon>Actinomycetes</taxon>
        <taxon>Motilibacterales</taxon>
        <taxon>Vallicoccaceae</taxon>
        <taxon>Vallicoccus</taxon>
    </lineage>
</organism>
<dbReference type="PANTHER" id="PTHR46825:SF7">
    <property type="entry name" value="D-ALANYL-D-ALANINE CARBOXYPEPTIDASE"/>
    <property type="match status" value="1"/>
</dbReference>
<dbReference type="Pfam" id="PF24491">
    <property type="entry name" value="DUF7586"/>
    <property type="match status" value="1"/>
</dbReference>
<sequence length="433" mass="46240">MAARVSGHPLGARVAALQRSARLPQLTAALARDGEVVAEAAAGVPEPAPDVQFRIGSITKTFTAVLVLQLRDEGRLALEDPLGRHLPGLPAAVADARAGDLLAHVSGLAREPGGDFWEAVPGPDAQGLLGLLPDPARVLPAGSRWHYSNLAYALLGRLVEELRGADLPTVLRERLLGPLGLERTSWLPEPPHAQGWRLHPFADLVEPEPHADTAAMGAAGQLWSTPRDLCRWGAFLLDPDPALLAPATAAQMRRPVVVVDDAWTQAHGLGLQLVRRGERVLAGHGGSMPGFLAGLVVLPGEGLVAAACANAWQVADPVGLCVDAVLDEAGRAPRRPRAWAPSPVPDAVRELLGEWYYRGAPVRLVCREGLLVLDSGRRRERFEPAGPDLFRGLDAWQGGEPLRVRRGDDGRPAVLDLATWLLVRDPEDPRGLP</sequence>
<protein>
    <submittedName>
        <fullName evidence="3">Class A beta-lactamase-related serine hydrolase</fullName>
    </submittedName>
</protein>
<dbReference type="EMBL" id="QZEZ01000002">
    <property type="protein sequence ID" value="RJK97234.1"/>
    <property type="molecule type" value="Genomic_DNA"/>
</dbReference>
<proteinExistence type="predicted"/>
<dbReference type="Pfam" id="PF00144">
    <property type="entry name" value="Beta-lactamase"/>
    <property type="match status" value="1"/>
</dbReference>
<keyword evidence="4" id="KW-1185">Reference proteome</keyword>
<dbReference type="Proteomes" id="UP000265614">
    <property type="component" value="Unassembled WGS sequence"/>
</dbReference>
<dbReference type="GO" id="GO:0016787">
    <property type="term" value="F:hydrolase activity"/>
    <property type="evidence" value="ECO:0007669"/>
    <property type="project" value="UniProtKB-KW"/>
</dbReference>
<dbReference type="PANTHER" id="PTHR46825">
    <property type="entry name" value="D-ALANYL-D-ALANINE-CARBOXYPEPTIDASE/ENDOPEPTIDASE AMPH"/>
    <property type="match status" value="1"/>
</dbReference>
<dbReference type="Gene3D" id="3.40.710.10">
    <property type="entry name" value="DD-peptidase/beta-lactamase superfamily"/>
    <property type="match status" value="1"/>
</dbReference>
<feature type="domain" description="DUF7586" evidence="2">
    <location>
        <begin position="344"/>
        <end position="424"/>
    </location>
</feature>
<feature type="domain" description="Beta-lactamase-related" evidence="1">
    <location>
        <begin position="14"/>
        <end position="314"/>
    </location>
</feature>
<reference evidence="3 4" key="1">
    <citation type="submission" date="2018-09" db="EMBL/GenBank/DDBJ databases">
        <title>YIM 75000 draft genome.</title>
        <authorList>
            <person name="Tang S."/>
            <person name="Feng Y."/>
        </authorList>
    </citation>
    <scope>NUCLEOTIDE SEQUENCE [LARGE SCALE GENOMIC DNA]</scope>
    <source>
        <strain evidence="3 4">YIM 75000</strain>
    </source>
</reference>
<evidence type="ECO:0000313" key="4">
    <source>
        <dbReference type="Proteomes" id="UP000265614"/>
    </source>
</evidence>
<dbReference type="InterPro" id="IPR056008">
    <property type="entry name" value="DUF7586"/>
</dbReference>
<evidence type="ECO:0000259" key="2">
    <source>
        <dbReference type="Pfam" id="PF24491"/>
    </source>
</evidence>
<dbReference type="SUPFAM" id="SSF56601">
    <property type="entry name" value="beta-lactamase/transpeptidase-like"/>
    <property type="match status" value="1"/>
</dbReference>
<dbReference type="InterPro" id="IPR050491">
    <property type="entry name" value="AmpC-like"/>
</dbReference>
<dbReference type="InterPro" id="IPR012338">
    <property type="entry name" value="Beta-lactam/transpept-like"/>
</dbReference>